<dbReference type="EMBL" id="BGPR01005818">
    <property type="protein sequence ID" value="GBN13704.1"/>
    <property type="molecule type" value="Genomic_DNA"/>
</dbReference>
<name>A0A4Y2LGM2_ARAVE</name>
<organism evidence="1 2">
    <name type="scientific">Araneus ventricosus</name>
    <name type="common">Orbweaver spider</name>
    <name type="synonym">Epeira ventricosa</name>
    <dbReference type="NCBI Taxonomy" id="182803"/>
    <lineage>
        <taxon>Eukaryota</taxon>
        <taxon>Metazoa</taxon>
        <taxon>Ecdysozoa</taxon>
        <taxon>Arthropoda</taxon>
        <taxon>Chelicerata</taxon>
        <taxon>Arachnida</taxon>
        <taxon>Araneae</taxon>
        <taxon>Araneomorphae</taxon>
        <taxon>Entelegynae</taxon>
        <taxon>Araneoidea</taxon>
        <taxon>Araneidae</taxon>
        <taxon>Araneus</taxon>
    </lineage>
</organism>
<sequence>MECLNYNPLPLKEMALRKVASVLWMQQDILIALKSFPQKFFFTDGKVPEIGGETAEEKTYYKISKLLLPESLKKRLIDTTKHMGIKLRTWRVFHKIYLNFYEDEIDIDEHVLEKVSWTTTGEVHYLKTSEELLSSNTIDIGTGYKLASLYCLEEHVRLSWAELPEVTRRRFYLGFRMNLQYWWPYFINQEDSHLASLATPYGGDMLRFNQFAFEFSTKKGNKAALSFFQKLTSEEKEVSLISATGQIFLYQENVIELYHEYFNDS</sequence>
<gene>
    <name evidence="1" type="ORF">AVEN_85596_1</name>
</gene>
<accession>A0A4Y2LGM2</accession>
<dbReference type="AlphaFoldDB" id="A0A4Y2LGM2"/>
<protein>
    <submittedName>
        <fullName evidence="1">Uncharacterized protein</fullName>
    </submittedName>
</protein>
<evidence type="ECO:0000313" key="2">
    <source>
        <dbReference type="Proteomes" id="UP000499080"/>
    </source>
</evidence>
<reference evidence="1 2" key="1">
    <citation type="journal article" date="2019" name="Sci. Rep.">
        <title>Orb-weaving spider Araneus ventricosus genome elucidates the spidroin gene catalogue.</title>
        <authorList>
            <person name="Kono N."/>
            <person name="Nakamura H."/>
            <person name="Ohtoshi R."/>
            <person name="Moran D.A.P."/>
            <person name="Shinohara A."/>
            <person name="Yoshida Y."/>
            <person name="Fujiwara M."/>
            <person name="Mori M."/>
            <person name="Tomita M."/>
            <person name="Arakawa K."/>
        </authorList>
    </citation>
    <scope>NUCLEOTIDE SEQUENCE [LARGE SCALE GENOMIC DNA]</scope>
</reference>
<evidence type="ECO:0000313" key="1">
    <source>
        <dbReference type="EMBL" id="GBN13704.1"/>
    </source>
</evidence>
<comment type="caution">
    <text evidence="1">The sequence shown here is derived from an EMBL/GenBank/DDBJ whole genome shotgun (WGS) entry which is preliminary data.</text>
</comment>
<keyword evidence="2" id="KW-1185">Reference proteome</keyword>
<dbReference type="Proteomes" id="UP000499080">
    <property type="component" value="Unassembled WGS sequence"/>
</dbReference>
<dbReference type="OrthoDB" id="6437663at2759"/>
<proteinExistence type="predicted"/>